<feature type="compositionally biased region" description="Basic residues" evidence="1">
    <location>
        <begin position="61"/>
        <end position="73"/>
    </location>
</feature>
<evidence type="ECO:0000313" key="4">
    <source>
        <dbReference type="Proteomes" id="UP000031189"/>
    </source>
</evidence>
<evidence type="ECO:0000313" key="3">
    <source>
        <dbReference type="EMBL" id="KHS58414.1"/>
    </source>
</evidence>
<keyword evidence="2" id="KW-0472">Membrane</keyword>
<name>A0A0B3VZX2_9FIRM</name>
<dbReference type="RefSeq" id="WP_039678417.1">
    <property type="nucleotide sequence ID" value="NZ_JWHR01000034.1"/>
</dbReference>
<keyword evidence="2" id="KW-0812">Transmembrane</keyword>
<organism evidence="3 4">
    <name type="scientific">Terrisporobacter othiniensis</name>
    <dbReference type="NCBI Taxonomy" id="1577792"/>
    <lineage>
        <taxon>Bacteria</taxon>
        <taxon>Bacillati</taxon>
        <taxon>Bacillota</taxon>
        <taxon>Clostridia</taxon>
        <taxon>Peptostreptococcales</taxon>
        <taxon>Peptostreptococcaceae</taxon>
        <taxon>Terrisporobacter</taxon>
    </lineage>
</organism>
<reference evidence="3 4" key="1">
    <citation type="submission" date="2014-12" db="EMBL/GenBank/DDBJ databases">
        <title>Draft genome sequence of Terrisporobacter sp. 08-306576, isolated from the blood culture of a bacteremia patient.</title>
        <authorList>
            <person name="Lund L.C."/>
            <person name="Sydenham T.V."/>
            <person name="Hogh S.V."/>
            <person name="Skov M.N."/>
            <person name="Kemp M."/>
            <person name="Justesen U.S."/>
        </authorList>
    </citation>
    <scope>NUCLEOTIDE SEQUENCE [LARGE SCALE GENOMIC DNA]</scope>
    <source>
        <strain evidence="3 4">08-306576</strain>
    </source>
</reference>
<comment type="caution">
    <text evidence="3">The sequence shown here is derived from an EMBL/GenBank/DDBJ whole genome shotgun (WGS) entry which is preliminary data.</text>
</comment>
<keyword evidence="4" id="KW-1185">Reference proteome</keyword>
<feature type="region of interest" description="Disordered" evidence="1">
    <location>
        <begin position="58"/>
        <end position="80"/>
    </location>
</feature>
<proteinExistence type="predicted"/>
<dbReference type="EMBL" id="JWHR01000034">
    <property type="protein sequence ID" value="KHS58414.1"/>
    <property type="molecule type" value="Genomic_DNA"/>
</dbReference>
<feature type="transmembrane region" description="Helical" evidence="2">
    <location>
        <begin position="6"/>
        <end position="34"/>
    </location>
</feature>
<evidence type="ECO:0000256" key="2">
    <source>
        <dbReference type="SAM" id="Phobius"/>
    </source>
</evidence>
<evidence type="ECO:0000256" key="1">
    <source>
        <dbReference type="SAM" id="MobiDB-lite"/>
    </source>
</evidence>
<keyword evidence="2" id="KW-1133">Transmembrane helix</keyword>
<gene>
    <name evidence="3" type="ORF">QX51_02920</name>
</gene>
<protein>
    <submittedName>
        <fullName evidence="3">Uncharacterized protein</fullName>
    </submittedName>
</protein>
<accession>A0A0B3VZX2</accession>
<feature type="non-terminal residue" evidence="3">
    <location>
        <position position="1"/>
    </location>
</feature>
<dbReference type="Proteomes" id="UP000031189">
    <property type="component" value="Unassembled WGS sequence"/>
</dbReference>
<sequence>VIIDAIIIILGLSIKNYVFVIMGIVLLLLTLYVAKLEKKDAEEKARIAAEKKAIKAEQKRLNKGKKKRKRKKDNIKGAFS</sequence>
<dbReference type="AlphaFoldDB" id="A0A0B3VZX2"/>